<protein>
    <submittedName>
        <fullName evidence="1">Uncharacterized protein</fullName>
    </submittedName>
</protein>
<evidence type="ECO:0000313" key="2">
    <source>
        <dbReference type="Proteomes" id="UP001279734"/>
    </source>
</evidence>
<dbReference type="AlphaFoldDB" id="A0AAD3SHU1"/>
<proteinExistence type="predicted"/>
<accession>A0AAD3SHU1</accession>
<reference evidence="1" key="1">
    <citation type="submission" date="2023-05" db="EMBL/GenBank/DDBJ databases">
        <title>Nepenthes gracilis genome sequencing.</title>
        <authorList>
            <person name="Fukushima K."/>
        </authorList>
    </citation>
    <scope>NUCLEOTIDE SEQUENCE</scope>
    <source>
        <strain evidence="1">SING2019-196</strain>
    </source>
</reference>
<sequence length="163" mass="18566">MHAAEKRPDQGQAMASFFILARVFWLRSYNSKHGKVALGRRAATDKVMGFSICFSRTDLMHDRVQGSVNWRKISKMINIVWINNSLRKLHLTKENSSSISFPVIIDAEFKGHSKDRWPGKQALSLVTLLLVPAIEVFVKATTSTSSNRIKQENPMLVNFYMPK</sequence>
<dbReference type="Proteomes" id="UP001279734">
    <property type="component" value="Unassembled WGS sequence"/>
</dbReference>
<dbReference type="EMBL" id="BSYO01000010">
    <property type="protein sequence ID" value="GMH10766.1"/>
    <property type="molecule type" value="Genomic_DNA"/>
</dbReference>
<gene>
    <name evidence="1" type="ORF">Nepgr_012607</name>
</gene>
<organism evidence="1 2">
    <name type="scientific">Nepenthes gracilis</name>
    <name type="common">Slender pitcher plant</name>
    <dbReference type="NCBI Taxonomy" id="150966"/>
    <lineage>
        <taxon>Eukaryota</taxon>
        <taxon>Viridiplantae</taxon>
        <taxon>Streptophyta</taxon>
        <taxon>Embryophyta</taxon>
        <taxon>Tracheophyta</taxon>
        <taxon>Spermatophyta</taxon>
        <taxon>Magnoliopsida</taxon>
        <taxon>eudicotyledons</taxon>
        <taxon>Gunneridae</taxon>
        <taxon>Pentapetalae</taxon>
        <taxon>Caryophyllales</taxon>
        <taxon>Nepenthaceae</taxon>
        <taxon>Nepenthes</taxon>
    </lineage>
</organism>
<comment type="caution">
    <text evidence="1">The sequence shown here is derived from an EMBL/GenBank/DDBJ whole genome shotgun (WGS) entry which is preliminary data.</text>
</comment>
<evidence type="ECO:0000313" key="1">
    <source>
        <dbReference type="EMBL" id="GMH10766.1"/>
    </source>
</evidence>
<name>A0AAD3SHU1_NEPGR</name>
<keyword evidence="2" id="KW-1185">Reference proteome</keyword>